<accession>A0ABQ8QP97</accession>
<organism evidence="2 3">
    <name type="scientific">Lentinula boryana</name>
    <dbReference type="NCBI Taxonomy" id="40481"/>
    <lineage>
        <taxon>Eukaryota</taxon>
        <taxon>Fungi</taxon>
        <taxon>Dikarya</taxon>
        <taxon>Basidiomycota</taxon>
        <taxon>Agaricomycotina</taxon>
        <taxon>Agaricomycetes</taxon>
        <taxon>Agaricomycetidae</taxon>
        <taxon>Agaricales</taxon>
        <taxon>Marasmiineae</taxon>
        <taxon>Omphalotaceae</taxon>
        <taxon>Lentinula</taxon>
    </lineage>
</organism>
<evidence type="ECO:0000259" key="1">
    <source>
        <dbReference type="Pfam" id="PF01965"/>
    </source>
</evidence>
<dbReference type="Pfam" id="PF01965">
    <property type="entry name" value="DJ-1_PfpI"/>
    <property type="match status" value="1"/>
</dbReference>
<feature type="domain" description="DJ-1/PfpI" evidence="1">
    <location>
        <begin position="45"/>
        <end position="218"/>
    </location>
</feature>
<dbReference type="InterPro" id="IPR029062">
    <property type="entry name" value="Class_I_gatase-like"/>
</dbReference>
<reference evidence="2" key="1">
    <citation type="submission" date="2022-08" db="EMBL/GenBank/DDBJ databases">
        <authorList>
            <consortium name="DOE Joint Genome Institute"/>
            <person name="Min B."/>
            <person name="Riley R."/>
            <person name="Sierra-Patev S."/>
            <person name="Naranjo-Ortiz M."/>
            <person name="Looney B."/>
            <person name="Konkel Z."/>
            <person name="Slot J.C."/>
            <person name="Sakamoto Y."/>
            <person name="Steenwyk J.L."/>
            <person name="Rokas A."/>
            <person name="Carro J."/>
            <person name="Camarero S."/>
            <person name="Ferreira P."/>
            <person name="Molpeceres G."/>
            <person name="Ruiz-Duenas F.J."/>
            <person name="Serrano A."/>
            <person name="Henrissat B."/>
            <person name="Drula E."/>
            <person name="Hughes K.W."/>
            <person name="Mata J.L."/>
            <person name="Ishikawa N.K."/>
            <person name="Vargas-Isla R."/>
            <person name="Ushijima S."/>
            <person name="Smith C.A."/>
            <person name="Ahrendt S."/>
            <person name="Andreopoulos W."/>
            <person name="He G."/>
            <person name="Labutti K."/>
            <person name="Lipzen A."/>
            <person name="Ng V."/>
            <person name="Sandor L."/>
            <person name="Barry K."/>
            <person name="Martinez A.T."/>
            <person name="Xiao Y."/>
            <person name="Gibbons J.G."/>
            <person name="Terashima K."/>
            <person name="Hibbett D.S."/>
            <person name="Grigoriev I.V."/>
        </authorList>
    </citation>
    <scope>NUCLEOTIDE SEQUENCE</scope>
    <source>
        <strain evidence="2">TFB10827</strain>
    </source>
</reference>
<dbReference type="Proteomes" id="UP001163828">
    <property type="component" value="Unassembled WGS sequence"/>
</dbReference>
<evidence type="ECO:0000313" key="3">
    <source>
        <dbReference type="Proteomes" id="UP001163828"/>
    </source>
</evidence>
<evidence type="ECO:0000313" key="2">
    <source>
        <dbReference type="EMBL" id="KAJ4000349.1"/>
    </source>
</evidence>
<dbReference type="CDD" id="cd03139">
    <property type="entry name" value="GATase1_PfpI_2"/>
    <property type="match status" value="1"/>
</dbReference>
<dbReference type="PANTHER" id="PTHR43130">
    <property type="entry name" value="ARAC-FAMILY TRANSCRIPTIONAL REGULATOR"/>
    <property type="match status" value="1"/>
</dbReference>
<dbReference type="InterPro" id="IPR052158">
    <property type="entry name" value="INH-QAR"/>
</dbReference>
<dbReference type="Gene3D" id="3.40.50.880">
    <property type="match status" value="1"/>
</dbReference>
<dbReference type="EMBL" id="MU790523">
    <property type="protein sequence ID" value="KAJ4000349.1"/>
    <property type="molecule type" value="Genomic_DNA"/>
</dbReference>
<dbReference type="InterPro" id="IPR002818">
    <property type="entry name" value="DJ-1/PfpI"/>
</dbReference>
<protein>
    <submittedName>
        <fullName evidence="2">Class I glutamine amidotransferase-like protein</fullName>
    </submittedName>
</protein>
<dbReference type="PANTHER" id="PTHR43130:SF15">
    <property type="entry name" value="THIJ_PFPI FAMILY PROTEIN (AFU_ORTHOLOGUE AFUA_5G14240)"/>
    <property type="match status" value="1"/>
</dbReference>
<name>A0ABQ8QP97_9AGAR</name>
<keyword evidence="3" id="KW-1185">Reference proteome</keyword>
<comment type="caution">
    <text evidence="2">The sequence shown here is derived from an EMBL/GenBank/DDBJ whole genome shotgun (WGS) entry which is preliminary data.</text>
</comment>
<proteinExistence type="predicted"/>
<sequence>MIQKISISVISHEGYLSRLSNHLGYMATEARRMEREGLPVTYGLLVFPTFQALDAFGPLDILNLLSRDFPMNLSIIAQTLEPVSTKHRNPSLNPLKSNFGESIVPTHEFTNAPPLDVLIIPGGYGLRANDLDSLYDFVRRTYPSLKYLITVCTGSWVAARAGILDGRRATSNKNSWARTKEVRPNVNWVAHARWVVDGNIWTSSGVSAGMDATFAFVQKVYGEEQAKKIAREMEYERHEDPSWDPFADIYDLPKLN</sequence>
<dbReference type="SUPFAM" id="SSF52317">
    <property type="entry name" value="Class I glutamine amidotransferase-like"/>
    <property type="match status" value="1"/>
</dbReference>
<gene>
    <name evidence="2" type="ORF">F5050DRAFT_1731809</name>
</gene>